<proteinExistence type="predicted"/>
<accession>A0A1M5MKD1</accession>
<name>A0A1M5MKD1_9BRAD</name>
<dbReference type="AlphaFoldDB" id="A0A1M5MKD1"/>
<organism evidence="1 2">
    <name type="scientific">Bradyrhizobium erythrophlei</name>
    <dbReference type="NCBI Taxonomy" id="1437360"/>
    <lineage>
        <taxon>Bacteria</taxon>
        <taxon>Pseudomonadati</taxon>
        <taxon>Pseudomonadota</taxon>
        <taxon>Alphaproteobacteria</taxon>
        <taxon>Hyphomicrobiales</taxon>
        <taxon>Nitrobacteraceae</taxon>
        <taxon>Bradyrhizobium</taxon>
    </lineage>
</organism>
<evidence type="ECO:0000313" key="2">
    <source>
        <dbReference type="Proteomes" id="UP000190675"/>
    </source>
</evidence>
<dbReference type="EMBL" id="LT670818">
    <property type="protein sequence ID" value="SHG77647.1"/>
    <property type="molecule type" value="Genomic_DNA"/>
</dbReference>
<dbReference type="Proteomes" id="UP000190675">
    <property type="component" value="Chromosome I"/>
</dbReference>
<dbReference type="RefSeq" id="WP_079567491.1">
    <property type="nucleotide sequence ID" value="NZ_LT670818.1"/>
</dbReference>
<gene>
    <name evidence="1" type="ORF">SAMN05444169_4074</name>
</gene>
<sequence length="75" mass="8388">MPWSRAFEDPIALPKGRQLLTLDEAAAYIMKLPKGEQNLPKWQAATEALIMAAEDRGPLLHARVGMLRALNRHVV</sequence>
<evidence type="ECO:0000313" key="1">
    <source>
        <dbReference type="EMBL" id="SHG77647.1"/>
    </source>
</evidence>
<protein>
    <submittedName>
        <fullName evidence="1">Uncharacterized protein</fullName>
    </submittedName>
</protein>
<dbReference type="OrthoDB" id="8241295at2"/>
<reference evidence="1 2" key="1">
    <citation type="submission" date="2016-11" db="EMBL/GenBank/DDBJ databases">
        <authorList>
            <person name="Jaros S."/>
            <person name="Januszkiewicz K."/>
            <person name="Wedrychowicz H."/>
        </authorList>
    </citation>
    <scope>NUCLEOTIDE SEQUENCE [LARGE SCALE GENOMIC DNA]</scope>
    <source>
        <strain evidence="1 2">GAS242</strain>
    </source>
</reference>